<feature type="domain" description="ZAD" evidence="2">
    <location>
        <begin position="12"/>
        <end position="86"/>
    </location>
</feature>
<evidence type="ECO:0000313" key="4">
    <source>
        <dbReference type="Proteomes" id="UP001329430"/>
    </source>
</evidence>
<reference evidence="3 4" key="1">
    <citation type="journal article" date="2024" name="Insects">
        <title>An Improved Chromosome-Level Genome Assembly of the Firefly Pyrocoelia pectoralis.</title>
        <authorList>
            <person name="Fu X."/>
            <person name="Meyer-Rochow V.B."/>
            <person name="Ballantyne L."/>
            <person name="Zhu X."/>
        </authorList>
    </citation>
    <scope>NUCLEOTIDE SEQUENCE [LARGE SCALE GENOMIC DNA]</scope>
    <source>
        <strain evidence="3">XCY_ONT2</strain>
    </source>
</reference>
<organism evidence="3 4">
    <name type="scientific">Pyrocoelia pectoralis</name>
    <dbReference type="NCBI Taxonomy" id="417401"/>
    <lineage>
        <taxon>Eukaryota</taxon>
        <taxon>Metazoa</taxon>
        <taxon>Ecdysozoa</taxon>
        <taxon>Arthropoda</taxon>
        <taxon>Hexapoda</taxon>
        <taxon>Insecta</taxon>
        <taxon>Pterygota</taxon>
        <taxon>Neoptera</taxon>
        <taxon>Endopterygota</taxon>
        <taxon>Coleoptera</taxon>
        <taxon>Polyphaga</taxon>
        <taxon>Elateriformia</taxon>
        <taxon>Elateroidea</taxon>
        <taxon>Lampyridae</taxon>
        <taxon>Lampyrinae</taxon>
        <taxon>Pyrocoelia</taxon>
    </lineage>
</organism>
<evidence type="ECO:0000313" key="3">
    <source>
        <dbReference type="EMBL" id="KAK5648947.1"/>
    </source>
</evidence>
<gene>
    <name evidence="3" type="ORF">RI129_003839</name>
</gene>
<protein>
    <recommendedName>
        <fullName evidence="2">ZAD domain-containing protein</fullName>
    </recommendedName>
</protein>
<dbReference type="Gene3D" id="3.40.1800.20">
    <property type="match status" value="1"/>
</dbReference>
<dbReference type="PANTHER" id="PTHR39942">
    <property type="entry name" value="BCDNA.LD26519-RELATED"/>
    <property type="match status" value="1"/>
</dbReference>
<dbReference type="GO" id="GO:0008270">
    <property type="term" value="F:zinc ion binding"/>
    <property type="evidence" value="ECO:0007669"/>
    <property type="project" value="UniProtKB-UniRule"/>
</dbReference>
<dbReference type="PANTHER" id="PTHR39942:SF1">
    <property type="entry name" value="BCDNA.LD26519-RELATED"/>
    <property type="match status" value="1"/>
</dbReference>
<name>A0AAN7ZP35_9COLE</name>
<accession>A0AAN7ZP35</accession>
<dbReference type="Proteomes" id="UP001329430">
    <property type="component" value="Chromosome 2"/>
</dbReference>
<comment type="caution">
    <text evidence="3">The sequence shown here is derived from an EMBL/GenBank/DDBJ whole genome shotgun (WGS) entry which is preliminary data.</text>
</comment>
<feature type="binding site" evidence="1">
    <location>
        <position position="62"/>
    </location>
    <ligand>
        <name>Zn(2+)</name>
        <dbReference type="ChEBI" id="CHEBI:29105"/>
    </ligand>
</feature>
<keyword evidence="4" id="KW-1185">Reference proteome</keyword>
<feature type="binding site" evidence="1">
    <location>
        <position position="14"/>
    </location>
    <ligand>
        <name>Zn(2+)</name>
        <dbReference type="ChEBI" id="CHEBI:29105"/>
    </ligand>
</feature>
<dbReference type="GO" id="GO:0005634">
    <property type="term" value="C:nucleus"/>
    <property type="evidence" value="ECO:0007669"/>
    <property type="project" value="InterPro"/>
</dbReference>
<dbReference type="PROSITE" id="PS51915">
    <property type="entry name" value="ZAD"/>
    <property type="match status" value="1"/>
</dbReference>
<dbReference type="SMART" id="SM00868">
    <property type="entry name" value="zf-AD"/>
    <property type="match status" value="1"/>
</dbReference>
<dbReference type="EMBL" id="JAVRBK010000002">
    <property type="protein sequence ID" value="KAK5648947.1"/>
    <property type="molecule type" value="Genomic_DNA"/>
</dbReference>
<evidence type="ECO:0000259" key="2">
    <source>
        <dbReference type="PROSITE" id="PS51915"/>
    </source>
</evidence>
<keyword evidence="1" id="KW-0863">Zinc-finger</keyword>
<feature type="binding site" evidence="1">
    <location>
        <position position="17"/>
    </location>
    <ligand>
        <name>Zn(2+)</name>
        <dbReference type="ChEBI" id="CHEBI:29105"/>
    </ligand>
</feature>
<evidence type="ECO:0000256" key="1">
    <source>
        <dbReference type="PROSITE-ProRule" id="PRU01263"/>
    </source>
</evidence>
<sequence length="118" mass="13732">MGSYAKATMTGFICRLCSEYKKSVIHFYSAKAQELELLKKLTLLPITIDKYDNLPKTICQDCIEKLNLQYRLVDRIRKSFEIQQRHRLFHSNGRCPLECPLYGTNSYDSSDTSLQQSE</sequence>
<dbReference type="SUPFAM" id="SSF57716">
    <property type="entry name" value="Glucocorticoid receptor-like (DNA-binding domain)"/>
    <property type="match status" value="1"/>
</dbReference>
<keyword evidence="1" id="KW-0862">Zinc</keyword>
<feature type="binding site" evidence="1">
    <location>
        <position position="59"/>
    </location>
    <ligand>
        <name>Zn(2+)</name>
        <dbReference type="ChEBI" id="CHEBI:29105"/>
    </ligand>
</feature>
<proteinExistence type="predicted"/>
<dbReference type="Pfam" id="PF07776">
    <property type="entry name" value="zf-AD"/>
    <property type="match status" value="1"/>
</dbReference>
<keyword evidence="1" id="KW-0479">Metal-binding</keyword>
<dbReference type="AlphaFoldDB" id="A0AAN7ZP35"/>
<dbReference type="InterPro" id="IPR012934">
    <property type="entry name" value="Znf_AD"/>
</dbReference>